<feature type="compositionally biased region" description="Basic and acidic residues" evidence="5">
    <location>
        <begin position="1"/>
        <end position="10"/>
    </location>
</feature>
<dbReference type="InterPro" id="IPR000228">
    <property type="entry name" value="RNA3'_term_phos_cyc"/>
</dbReference>
<dbReference type="EMBL" id="CAJFCJ010000003">
    <property type="protein sequence ID" value="CAD5113215.1"/>
    <property type="molecule type" value="Genomic_DNA"/>
</dbReference>
<dbReference type="NCBIfam" id="TIGR03400">
    <property type="entry name" value="18S_RNA_Rcl1p"/>
    <property type="match status" value="1"/>
</dbReference>
<dbReference type="GO" id="GO:0004521">
    <property type="term" value="F:RNA endonuclease activity"/>
    <property type="evidence" value="ECO:0007669"/>
    <property type="project" value="TreeGrafter"/>
</dbReference>
<keyword evidence="9" id="KW-1185">Reference proteome</keyword>
<evidence type="ECO:0000256" key="3">
    <source>
        <dbReference type="ARBA" id="ARBA00022517"/>
    </source>
</evidence>
<dbReference type="InterPro" id="IPR013792">
    <property type="entry name" value="RNA3'P_cycl/enolpyr_Trfase_a/b"/>
</dbReference>
<sequence>MTTDQKDTATNRHHPVLQATGTHGNFRPHLGSMKTQYFERNFLDLIEKVTNGTRVEINTTGTSLYFQPGMLMGGSINHECSTERSIGYYLEPLLIISPFMKEPLNAKLTGVTNDQYDFSPDLLKSTMLPVLKRFVGTDEGLSIRVTRRGPAPDGGGEVIVNCPCRQKLRPLQLTEVGKVKRIRGIAWGCRVAPNICNRMIDSARGILNKFIPDVYIYSDHAKGRKSGSSPGFGMALVAETNNEIFYGAELISEPKGSDKGPTVPEDLGENCAKCLVDEIYRGGCVDSSSQALTCVLLALGEQNVSKVCTGPLSPYSIGMLRHIRDFFQVIFKFDKLKTDEDCDLKTGGDKLLLTCVGVGFTNLSKATL</sequence>
<dbReference type="Pfam" id="PF05189">
    <property type="entry name" value="RTC_insert"/>
    <property type="match status" value="1"/>
</dbReference>
<dbReference type="PROSITE" id="PS01287">
    <property type="entry name" value="RTC"/>
    <property type="match status" value="1"/>
</dbReference>
<evidence type="ECO:0000256" key="1">
    <source>
        <dbReference type="ARBA" id="ARBA00004604"/>
    </source>
</evidence>
<dbReference type="Gene3D" id="3.65.10.20">
    <property type="entry name" value="RNA 3'-terminal phosphate cyclase domain"/>
    <property type="match status" value="1"/>
</dbReference>
<dbReference type="FunFam" id="3.30.360.20:FF:000001">
    <property type="entry name" value="RNA terminal phosphate cyclase-like 1"/>
    <property type="match status" value="1"/>
</dbReference>
<accession>A0A7I8VC51</accession>
<feature type="domain" description="RNA 3'-terminal phosphate cyclase insert" evidence="7">
    <location>
        <begin position="174"/>
        <end position="279"/>
    </location>
</feature>
<comment type="subcellular location">
    <subcellularLocation>
        <location evidence="1">Nucleus</location>
        <location evidence="1">Nucleolus</location>
    </subcellularLocation>
</comment>
<dbReference type="InterPro" id="IPR013791">
    <property type="entry name" value="RNA3'-term_phos_cycl_insert"/>
</dbReference>
<dbReference type="Proteomes" id="UP000549394">
    <property type="component" value="Unassembled WGS sequence"/>
</dbReference>
<protein>
    <submittedName>
        <fullName evidence="8">DgyrCDS2399</fullName>
    </submittedName>
</protein>
<dbReference type="PANTHER" id="PTHR11096">
    <property type="entry name" value="RNA 3' TERMINAL PHOSPHATE CYCLASE"/>
    <property type="match status" value="1"/>
</dbReference>
<evidence type="ECO:0000313" key="8">
    <source>
        <dbReference type="EMBL" id="CAD5113215.1"/>
    </source>
</evidence>
<evidence type="ECO:0000256" key="4">
    <source>
        <dbReference type="ARBA" id="ARBA00023242"/>
    </source>
</evidence>
<evidence type="ECO:0000313" key="9">
    <source>
        <dbReference type="Proteomes" id="UP000549394"/>
    </source>
</evidence>
<keyword evidence="4" id="KW-0539">Nucleus</keyword>
<evidence type="ECO:0000259" key="7">
    <source>
        <dbReference type="Pfam" id="PF05189"/>
    </source>
</evidence>
<dbReference type="CDD" id="cd00875">
    <property type="entry name" value="RNA_Cyclase_Class_I"/>
    <property type="match status" value="1"/>
</dbReference>
<proteinExistence type="inferred from homology"/>
<dbReference type="GO" id="GO:0005730">
    <property type="term" value="C:nucleolus"/>
    <property type="evidence" value="ECO:0007669"/>
    <property type="project" value="UniProtKB-SubCell"/>
</dbReference>
<comment type="caution">
    <text evidence="8">The sequence shown here is derived from an EMBL/GenBank/DDBJ whole genome shotgun (WGS) entry which is preliminary data.</text>
</comment>
<gene>
    <name evidence="8" type="ORF">DGYR_LOCUS2246</name>
</gene>
<evidence type="ECO:0000259" key="6">
    <source>
        <dbReference type="Pfam" id="PF01137"/>
    </source>
</evidence>
<dbReference type="PANTHER" id="PTHR11096:SF1">
    <property type="entry name" value="RNA 3'-TERMINAL PHOSPHATE CYCLASE-LIKE PROTEIN"/>
    <property type="match status" value="1"/>
</dbReference>
<reference evidence="8 9" key="1">
    <citation type="submission" date="2020-08" db="EMBL/GenBank/DDBJ databases">
        <authorList>
            <person name="Hejnol A."/>
        </authorList>
    </citation>
    <scope>NUCLEOTIDE SEQUENCE [LARGE SCALE GENOMIC DNA]</scope>
</reference>
<feature type="domain" description="RNA 3'-terminal phosphate cyclase" evidence="6">
    <location>
        <begin position="38"/>
        <end position="332"/>
    </location>
</feature>
<dbReference type="AlphaFoldDB" id="A0A7I8VC51"/>
<dbReference type="InterPro" id="IPR037136">
    <property type="entry name" value="RNA3'_phos_cyclase_dom_sf"/>
</dbReference>
<dbReference type="InterPro" id="IPR020719">
    <property type="entry name" value="RNA3'_term_phos_cycl-like_CS"/>
</dbReference>
<organism evidence="8 9">
    <name type="scientific">Dimorphilus gyrociliatus</name>
    <dbReference type="NCBI Taxonomy" id="2664684"/>
    <lineage>
        <taxon>Eukaryota</taxon>
        <taxon>Metazoa</taxon>
        <taxon>Spiralia</taxon>
        <taxon>Lophotrochozoa</taxon>
        <taxon>Annelida</taxon>
        <taxon>Polychaeta</taxon>
        <taxon>Polychaeta incertae sedis</taxon>
        <taxon>Dinophilidae</taxon>
        <taxon>Dimorphilus</taxon>
    </lineage>
</organism>
<comment type="similarity">
    <text evidence="2">Belongs to the RNA 3'-terminal cyclase family. Type 2 subfamily.</text>
</comment>
<dbReference type="OrthoDB" id="1911237at2759"/>
<dbReference type="InterPro" id="IPR023797">
    <property type="entry name" value="RNA3'_phos_cyclase_dom"/>
</dbReference>
<evidence type="ECO:0000256" key="5">
    <source>
        <dbReference type="SAM" id="MobiDB-lite"/>
    </source>
</evidence>
<evidence type="ECO:0000256" key="2">
    <source>
        <dbReference type="ARBA" id="ARBA00007089"/>
    </source>
</evidence>
<dbReference type="InterPro" id="IPR036553">
    <property type="entry name" value="RPTC_insert"/>
</dbReference>
<keyword evidence="3" id="KW-0690">Ribosome biogenesis</keyword>
<feature type="region of interest" description="Disordered" evidence="5">
    <location>
        <begin position="1"/>
        <end position="28"/>
    </location>
</feature>
<dbReference type="GO" id="GO:0000479">
    <property type="term" value="P:endonucleolytic cleavage of tricistronic rRNA transcript (SSU-rRNA, 5.8S rRNA, LSU-rRNA)"/>
    <property type="evidence" value="ECO:0007669"/>
    <property type="project" value="TreeGrafter"/>
</dbReference>
<dbReference type="InterPro" id="IPR016443">
    <property type="entry name" value="RNA3'_term_phos_cyc_type_2"/>
</dbReference>
<dbReference type="Gene3D" id="3.30.360.20">
    <property type="entry name" value="RNA 3'-terminal phosphate cyclase, insert domain"/>
    <property type="match status" value="1"/>
</dbReference>
<dbReference type="SUPFAM" id="SSF55205">
    <property type="entry name" value="EPT/RTPC-like"/>
    <property type="match status" value="1"/>
</dbReference>
<name>A0A7I8VC51_9ANNE</name>
<dbReference type="Pfam" id="PF01137">
    <property type="entry name" value="RTC"/>
    <property type="match status" value="1"/>
</dbReference>